<proteinExistence type="predicted"/>
<protein>
    <submittedName>
        <fullName evidence="2">Uncharacterized protein</fullName>
    </submittedName>
</protein>
<evidence type="ECO:0000313" key="3">
    <source>
        <dbReference type="Proteomes" id="UP000355283"/>
    </source>
</evidence>
<keyword evidence="3" id="KW-1185">Reference proteome</keyword>
<feature type="region of interest" description="Disordered" evidence="1">
    <location>
        <begin position="90"/>
        <end position="125"/>
    </location>
</feature>
<organism evidence="2 3">
    <name type="scientific">Nannochloropsis salina CCMP1776</name>
    <dbReference type="NCBI Taxonomy" id="1027361"/>
    <lineage>
        <taxon>Eukaryota</taxon>
        <taxon>Sar</taxon>
        <taxon>Stramenopiles</taxon>
        <taxon>Ochrophyta</taxon>
        <taxon>Eustigmatophyceae</taxon>
        <taxon>Eustigmatales</taxon>
        <taxon>Monodopsidaceae</taxon>
        <taxon>Microchloropsis</taxon>
        <taxon>Microchloropsis salina</taxon>
    </lineage>
</organism>
<comment type="caution">
    <text evidence="2">The sequence shown here is derived from an EMBL/GenBank/DDBJ whole genome shotgun (WGS) entry which is preliminary data.</text>
</comment>
<dbReference type="EMBL" id="SDOX01000011">
    <property type="protein sequence ID" value="TFJ85454.1"/>
    <property type="molecule type" value="Genomic_DNA"/>
</dbReference>
<sequence length="125" mass="12961">MLPTGFGPPKMVTGLAKRVTAADRTVTPSAGAAASVVIGIRFQIHGMARPATHQLHSIFIGVLPPPAASPPSASFPWAFALPTSTPLQHPNHLSMKIPPSSSSIATSSPISHSSSFHHKHLPLPG</sequence>
<evidence type="ECO:0000313" key="2">
    <source>
        <dbReference type="EMBL" id="TFJ85454.1"/>
    </source>
</evidence>
<evidence type="ECO:0000256" key="1">
    <source>
        <dbReference type="SAM" id="MobiDB-lite"/>
    </source>
</evidence>
<name>A0A4D9D387_9STRA</name>
<reference evidence="2 3" key="1">
    <citation type="submission" date="2019-01" db="EMBL/GenBank/DDBJ databases">
        <title>Nuclear Genome Assembly of the Microalgal Biofuel strain Nannochloropsis salina CCMP1776.</title>
        <authorList>
            <person name="Hovde B."/>
        </authorList>
    </citation>
    <scope>NUCLEOTIDE SEQUENCE [LARGE SCALE GENOMIC DNA]</scope>
    <source>
        <strain evidence="2 3">CCMP1776</strain>
    </source>
</reference>
<feature type="compositionally biased region" description="Basic residues" evidence="1">
    <location>
        <begin position="115"/>
        <end position="125"/>
    </location>
</feature>
<feature type="compositionally biased region" description="Low complexity" evidence="1">
    <location>
        <begin position="97"/>
        <end position="114"/>
    </location>
</feature>
<dbReference type="Proteomes" id="UP000355283">
    <property type="component" value="Unassembled WGS sequence"/>
</dbReference>
<dbReference type="AlphaFoldDB" id="A0A4D9D387"/>
<gene>
    <name evidence="2" type="ORF">NSK_002964</name>
</gene>
<accession>A0A4D9D387</accession>